<evidence type="ECO:0000313" key="2">
    <source>
        <dbReference type="Proteomes" id="UP000799777"/>
    </source>
</evidence>
<evidence type="ECO:0000313" key="1">
    <source>
        <dbReference type="EMBL" id="KAF2026849.1"/>
    </source>
</evidence>
<proteinExistence type="predicted"/>
<feature type="non-terminal residue" evidence="1">
    <location>
        <position position="112"/>
    </location>
</feature>
<dbReference type="EMBL" id="ML978236">
    <property type="protein sequence ID" value="KAF2026849.1"/>
    <property type="molecule type" value="Genomic_DNA"/>
</dbReference>
<keyword evidence="2" id="KW-1185">Reference proteome</keyword>
<feature type="non-terminal residue" evidence="1">
    <location>
        <position position="1"/>
    </location>
</feature>
<sequence length="112" mass="12459">WTHTHGQYALMGGFVFDFSKSRTRSTPKGAEQLTLMPSGLQRLAEHEPHLIPDISRSAISDKSKADSFSKTIVCLQALWFSAQCVSRLAAERPISLLELNTLLHALCCLIVY</sequence>
<reference evidence="1" key="1">
    <citation type="journal article" date="2020" name="Stud. Mycol.">
        <title>101 Dothideomycetes genomes: a test case for predicting lifestyles and emergence of pathogens.</title>
        <authorList>
            <person name="Haridas S."/>
            <person name="Albert R."/>
            <person name="Binder M."/>
            <person name="Bloem J."/>
            <person name="Labutti K."/>
            <person name="Salamov A."/>
            <person name="Andreopoulos B."/>
            <person name="Baker S."/>
            <person name="Barry K."/>
            <person name="Bills G."/>
            <person name="Bluhm B."/>
            <person name="Cannon C."/>
            <person name="Castanera R."/>
            <person name="Culley D."/>
            <person name="Daum C."/>
            <person name="Ezra D."/>
            <person name="Gonzalez J."/>
            <person name="Henrissat B."/>
            <person name="Kuo A."/>
            <person name="Liang C."/>
            <person name="Lipzen A."/>
            <person name="Lutzoni F."/>
            <person name="Magnuson J."/>
            <person name="Mondo S."/>
            <person name="Nolan M."/>
            <person name="Ohm R."/>
            <person name="Pangilinan J."/>
            <person name="Park H.-J."/>
            <person name="Ramirez L."/>
            <person name="Alfaro M."/>
            <person name="Sun H."/>
            <person name="Tritt A."/>
            <person name="Yoshinaga Y."/>
            <person name="Zwiers L.-H."/>
            <person name="Turgeon B."/>
            <person name="Goodwin S."/>
            <person name="Spatafora J."/>
            <person name="Crous P."/>
            <person name="Grigoriev I."/>
        </authorList>
    </citation>
    <scope>NUCLEOTIDE SEQUENCE</scope>
    <source>
        <strain evidence="1">CBS 110217</strain>
    </source>
</reference>
<dbReference type="Proteomes" id="UP000799777">
    <property type="component" value="Unassembled WGS sequence"/>
</dbReference>
<dbReference type="PANTHER" id="PTHR35043">
    <property type="entry name" value="TRANSCRIPTION FACTOR DOMAIN-CONTAINING PROTEIN"/>
    <property type="match status" value="1"/>
</dbReference>
<comment type="caution">
    <text evidence="1">The sequence shown here is derived from an EMBL/GenBank/DDBJ whole genome shotgun (WGS) entry which is preliminary data.</text>
</comment>
<accession>A0A9P4LKA5</accession>
<protein>
    <submittedName>
        <fullName evidence="1">Uncharacterized protein</fullName>
    </submittedName>
</protein>
<name>A0A9P4LKA5_9PLEO</name>
<gene>
    <name evidence="1" type="ORF">EK21DRAFT_17165</name>
</gene>
<organism evidence="1 2">
    <name type="scientific">Setomelanomma holmii</name>
    <dbReference type="NCBI Taxonomy" id="210430"/>
    <lineage>
        <taxon>Eukaryota</taxon>
        <taxon>Fungi</taxon>
        <taxon>Dikarya</taxon>
        <taxon>Ascomycota</taxon>
        <taxon>Pezizomycotina</taxon>
        <taxon>Dothideomycetes</taxon>
        <taxon>Pleosporomycetidae</taxon>
        <taxon>Pleosporales</taxon>
        <taxon>Pleosporineae</taxon>
        <taxon>Phaeosphaeriaceae</taxon>
        <taxon>Setomelanomma</taxon>
    </lineage>
</organism>
<dbReference type="OrthoDB" id="3061561at2759"/>
<dbReference type="PANTHER" id="PTHR35043:SF7">
    <property type="entry name" value="TRANSCRIPTION FACTOR DOMAIN-CONTAINING PROTEIN"/>
    <property type="match status" value="1"/>
</dbReference>
<dbReference type="AlphaFoldDB" id="A0A9P4LKA5"/>